<dbReference type="AlphaFoldDB" id="A0A5R8ZTG0"/>
<dbReference type="CDD" id="cd00130">
    <property type="entry name" value="PAS"/>
    <property type="match status" value="1"/>
</dbReference>
<dbReference type="PRINTS" id="PR00038">
    <property type="entry name" value="HTHLUXR"/>
</dbReference>
<dbReference type="GO" id="GO:0000160">
    <property type="term" value="P:phosphorelay signal transduction system"/>
    <property type="evidence" value="ECO:0007669"/>
    <property type="project" value="InterPro"/>
</dbReference>
<dbReference type="PROSITE" id="PS00622">
    <property type="entry name" value="HTH_LUXR_1"/>
    <property type="match status" value="1"/>
</dbReference>
<dbReference type="PROSITE" id="PS50110">
    <property type="entry name" value="RESPONSE_REGULATORY"/>
    <property type="match status" value="1"/>
</dbReference>
<evidence type="ECO:0000259" key="7">
    <source>
        <dbReference type="PROSITE" id="PS50043"/>
    </source>
</evidence>
<evidence type="ECO:0000256" key="2">
    <source>
        <dbReference type="ARBA" id="ARBA00022777"/>
    </source>
</evidence>
<dbReference type="NCBIfam" id="TIGR00229">
    <property type="entry name" value="sensory_box"/>
    <property type="match status" value="1"/>
</dbReference>
<dbReference type="Pfam" id="PF00196">
    <property type="entry name" value="GerE"/>
    <property type="match status" value="1"/>
</dbReference>
<dbReference type="InterPro" id="IPR035965">
    <property type="entry name" value="PAS-like_dom_sf"/>
</dbReference>
<dbReference type="InterPro" id="IPR001789">
    <property type="entry name" value="Sig_transdc_resp-reg_receiver"/>
</dbReference>
<dbReference type="PANTHER" id="PTHR43214">
    <property type="entry name" value="TWO-COMPONENT RESPONSE REGULATOR"/>
    <property type="match status" value="1"/>
</dbReference>
<dbReference type="PANTHER" id="PTHR43214:SF41">
    <property type="entry name" value="NITRATE_NITRITE RESPONSE REGULATOR PROTEIN NARP"/>
    <property type="match status" value="1"/>
</dbReference>
<dbReference type="InterPro" id="IPR000014">
    <property type="entry name" value="PAS"/>
</dbReference>
<evidence type="ECO:0000256" key="4">
    <source>
        <dbReference type="ARBA" id="ARBA00023125"/>
    </source>
</evidence>
<keyword evidence="1" id="KW-0597">Phosphoprotein</keyword>
<feature type="domain" description="HTH luxR-type" evidence="7">
    <location>
        <begin position="135"/>
        <end position="200"/>
    </location>
</feature>
<keyword evidence="3" id="KW-0805">Transcription regulation</keyword>
<dbReference type="PROSITE" id="PS50113">
    <property type="entry name" value="PAC"/>
    <property type="match status" value="1"/>
</dbReference>
<dbReference type="RefSeq" id="WP_138216722.1">
    <property type="nucleotide sequence ID" value="NZ_VASG01000010.1"/>
</dbReference>
<feature type="domain" description="PAS" evidence="9">
    <location>
        <begin position="220"/>
        <end position="264"/>
    </location>
</feature>
<evidence type="ECO:0000259" key="9">
    <source>
        <dbReference type="PROSITE" id="PS50112"/>
    </source>
</evidence>
<dbReference type="SMART" id="SM00448">
    <property type="entry name" value="REC"/>
    <property type="match status" value="1"/>
</dbReference>
<dbReference type="SUPFAM" id="SSF46894">
    <property type="entry name" value="C-terminal effector domain of the bipartite response regulators"/>
    <property type="match status" value="1"/>
</dbReference>
<dbReference type="Gene3D" id="1.10.10.10">
    <property type="entry name" value="Winged helix-like DNA-binding domain superfamily/Winged helix DNA-binding domain"/>
    <property type="match status" value="1"/>
</dbReference>
<dbReference type="InterPro" id="IPR058245">
    <property type="entry name" value="NreC/VraR/RcsB-like_REC"/>
</dbReference>
<dbReference type="Pfam" id="PF00072">
    <property type="entry name" value="Response_reg"/>
    <property type="match status" value="1"/>
</dbReference>
<feature type="domain" description="PAC" evidence="10">
    <location>
        <begin position="292"/>
        <end position="346"/>
    </location>
</feature>
<sequence length="558" mass="61829">MSRIAIADPQPFMLAALRQRLEAAGHEVVGEVGDGREALDVVKRLHPDLLILELDLPRVGGVELLRRLHRDWPQQKTLVFTHLPAAHYQGLCLEAGARGFAHKGERPEEVDDAVRLVLGGRKVFPAQEPHPSGDAPGTDEHITPRELTVLHYLSQGYRVKDIAEELAISDRTVSTYKARLLEKTQTDSLVDLVEAAKVKGLLNNRVVESLVQASSLPSSKSQELARLFDILPNPISLLSREGELLACNRQFTVVYGKSEAELLGGRIFQMGLMAAEDIPQASREFLAGAAGDEPFTQVVRGTLQGEQRIIRLIGVPLQEDSGEPIGVVCSFVDITEHEREVEQLQQAKTYLDSLRTTRTRYLQYSFDDLLEETRSVQASLQSSTAIRPDEQALAGASVGLGRIEEKLLILRELLRTEAGTELPAPQVCELNQLTASLLSGLPLQSTALPHYAWVDHARYRNLLKALRFTFQRSELDVREVQASVENLPHGELLWRLNFALAAQPDLPERLATVEKRPSLQLVRLLCEHFDGSFQPGEASEPPSAGLIQLKLVRSSSPH</sequence>
<dbReference type="SUPFAM" id="SSF55785">
    <property type="entry name" value="PYP-like sensor domain (PAS domain)"/>
    <property type="match status" value="1"/>
</dbReference>
<dbReference type="PROSITE" id="PS50112">
    <property type="entry name" value="PAS"/>
    <property type="match status" value="1"/>
</dbReference>
<dbReference type="InterPro" id="IPR039420">
    <property type="entry name" value="WalR-like"/>
</dbReference>
<keyword evidence="2" id="KW-0808">Transferase</keyword>
<proteinExistence type="predicted"/>
<feature type="domain" description="Response regulatory" evidence="8">
    <location>
        <begin position="3"/>
        <end position="118"/>
    </location>
</feature>
<reference evidence="11 12" key="1">
    <citation type="submission" date="2019-05" db="EMBL/GenBank/DDBJ databases">
        <authorList>
            <person name="Moore K."/>
            <person name="O'Neill P."/>
            <person name="Farbos A."/>
            <person name="Studholme D.J."/>
        </authorList>
    </citation>
    <scope>NUCLEOTIDE SEQUENCE [LARGE SCALE GENOMIC DNA]</scope>
    <source>
        <strain evidence="11 12">DSM 9128</strain>
    </source>
</reference>
<protein>
    <submittedName>
        <fullName evidence="11">Response regulator</fullName>
    </submittedName>
</protein>
<evidence type="ECO:0000313" key="12">
    <source>
        <dbReference type="Proteomes" id="UP000307510"/>
    </source>
</evidence>
<evidence type="ECO:0000259" key="8">
    <source>
        <dbReference type="PROSITE" id="PS50110"/>
    </source>
</evidence>
<keyword evidence="4" id="KW-0238">DNA-binding</keyword>
<dbReference type="InterPro" id="IPR000700">
    <property type="entry name" value="PAS-assoc_C"/>
</dbReference>
<gene>
    <name evidence="11" type="ORF">FEA48_27990</name>
</gene>
<dbReference type="SMART" id="SM00091">
    <property type="entry name" value="PAS"/>
    <property type="match status" value="1"/>
</dbReference>
<evidence type="ECO:0000256" key="5">
    <source>
        <dbReference type="ARBA" id="ARBA00023163"/>
    </source>
</evidence>
<reference evidence="12" key="2">
    <citation type="submission" date="2019-06" db="EMBL/GenBank/DDBJ databases">
        <title>AzeR, a transcriptional regulator that responds to azelaic acid in Pseudomonas nitroreducens.</title>
        <authorList>
            <person name="Bez C."/>
            <person name="Javvadi S.G."/>
            <person name="Bertani I."/>
            <person name="Devescovi G."/>
            <person name="Studholme D.J."/>
            <person name="Geller A."/>
            <person name="Levy A."/>
            <person name="Venturi V."/>
        </authorList>
    </citation>
    <scope>NUCLEOTIDE SEQUENCE [LARGE SCALE GENOMIC DNA]</scope>
    <source>
        <strain evidence="12">DSM 9128</strain>
    </source>
</reference>
<dbReference type="SUPFAM" id="SSF52172">
    <property type="entry name" value="CheY-like"/>
    <property type="match status" value="1"/>
</dbReference>
<dbReference type="InterPro" id="IPR016032">
    <property type="entry name" value="Sig_transdc_resp-reg_C-effctor"/>
</dbReference>
<dbReference type="CDD" id="cd06170">
    <property type="entry name" value="LuxR_C_like"/>
    <property type="match status" value="1"/>
</dbReference>
<dbReference type="Proteomes" id="UP000307510">
    <property type="component" value="Unassembled WGS sequence"/>
</dbReference>
<evidence type="ECO:0000313" key="11">
    <source>
        <dbReference type="EMBL" id="TLP69698.1"/>
    </source>
</evidence>
<evidence type="ECO:0000256" key="1">
    <source>
        <dbReference type="ARBA" id="ARBA00022553"/>
    </source>
</evidence>
<dbReference type="Gene3D" id="3.40.50.2300">
    <property type="match status" value="1"/>
</dbReference>
<dbReference type="GO" id="GO:0016301">
    <property type="term" value="F:kinase activity"/>
    <property type="evidence" value="ECO:0007669"/>
    <property type="project" value="UniProtKB-KW"/>
</dbReference>
<keyword evidence="2" id="KW-0418">Kinase</keyword>
<evidence type="ECO:0000256" key="6">
    <source>
        <dbReference type="PROSITE-ProRule" id="PRU00169"/>
    </source>
</evidence>
<dbReference type="InterPro" id="IPR011006">
    <property type="entry name" value="CheY-like_superfamily"/>
</dbReference>
<dbReference type="CDD" id="cd17535">
    <property type="entry name" value="REC_NarL-like"/>
    <property type="match status" value="1"/>
</dbReference>
<keyword evidence="5" id="KW-0804">Transcription</keyword>
<evidence type="ECO:0000259" key="10">
    <source>
        <dbReference type="PROSITE" id="PS50113"/>
    </source>
</evidence>
<dbReference type="InterPro" id="IPR013656">
    <property type="entry name" value="PAS_4"/>
</dbReference>
<dbReference type="InterPro" id="IPR036388">
    <property type="entry name" value="WH-like_DNA-bd_sf"/>
</dbReference>
<name>A0A5R8ZTG0_PSENT</name>
<dbReference type="EMBL" id="VASG01000010">
    <property type="protein sequence ID" value="TLP69698.1"/>
    <property type="molecule type" value="Genomic_DNA"/>
</dbReference>
<dbReference type="InterPro" id="IPR000792">
    <property type="entry name" value="Tscrpt_reg_LuxR_C"/>
</dbReference>
<dbReference type="GO" id="GO:0003677">
    <property type="term" value="F:DNA binding"/>
    <property type="evidence" value="ECO:0007669"/>
    <property type="project" value="UniProtKB-KW"/>
</dbReference>
<evidence type="ECO:0000256" key="3">
    <source>
        <dbReference type="ARBA" id="ARBA00023015"/>
    </source>
</evidence>
<dbReference type="PROSITE" id="PS50043">
    <property type="entry name" value="HTH_LUXR_2"/>
    <property type="match status" value="1"/>
</dbReference>
<accession>A0A5R8ZTG0</accession>
<dbReference type="Pfam" id="PF08448">
    <property type="entry name" value="PAS_4"/>
    <property type="match status" value="1"/>
</dbReference>
<dbReference type="Gene3D" id="3.30.450.20">
    <property type="entry name" value="PAS domain"/>
    <property type="match status" value="1"/>
</dbReference>
<organism evidence="11 12">
    <name type="scientific">Pseudomonas nitroreducens</name>
    <dbReference type="NCBI Taxonomy" id="46680"/>
    <lineage>
        <taxon>Bacteria</taxon>
        <taxon>Pseudomonadati</taxon>
        <taxon>Pseudomonadota</taxon>
        <taxon>Gammaproteobacteria</taxon>
        <taxon>Pseudomonadales</taxon>
        <taxon>Pseudomonadaceae</taxon>
        <taxon>Pseudomonas</taxon>
    </lineage>
</organism>
<dbReference type="GO" id="GO:0006355">
    <property type="term" value="P:regulation of DNA-templated transcription"/>
    <property type="evidence" value="ECO:0007669"/>
    <property type="project" value="InterPro"/>
</dbReference>
<comment type="caution">
    <text evidence="11">The sequence shown here is derived from an EMBL/GenBank/DDBJ whole genome shotgun (WGS) entry which is preliminary data.</text>
</comment>
<comment type="caution">
    <text evidence="6">Lacks conserved residue(s) required for the propagation of feature annotation.</text>
</comment>
<dbReference type="SMART" id="SM00421">
    <property type="entry name" value="HTH_LUXR"/>
    <property type="match status" value="1"/>
</dbReference>